<dbReference type="InterPro" id="IPR001680">
    <property type="entry name" value="WD40_rpt"/>
</dbReference>
<accession>A0ABY6UUG4</accession>
<feature type="repeat" description="WD" evidence="3">
    <location>
        <begin position="1109"/>
        <end position="1150"/>
    </location>
</feature>
<keyword evidence="2" id="KW-0677">Repeat</keyword>
<evidence type="ECO:0000256" key="3">
    <source>
        <dbReference type="PROSITE-ProRule" id="PRU00221"/>
    </source>
</evidence>
<dbReference type="PROSITE" id="PS50837">
    <property type="entry name" value="NACHT"/>
    <property type="match status" value="1"/>
</dbReference>
<dbReference type="InterPro" id="IPR036322">
    <property type="entry name" value="WD40_repeat_dom_sf"/>
</dbReference>
<dbReference type="SUPFAM" id="SSF52540">
    <property type="entry name" value="P-loop containing nucleoside triphosphate hydrolases"/>
    <property type="match status" value="1"/>
</dbReference>
<dbReference type="PANTHER" id="PTHR44019:SF8">
    <property type="entry name" value="POC1 CENTRIOLAR PROTEIN HOMOLOG"/>
    <property type="match status" value="1"/>
</dbReference>
<feature type="repeat" description="WD" evidence="3">
    <location>
        <begin position="1192"/>
        <end position="1233"/>
    </location>
</feature>
<evidence type="ECO:0000313" key="6">
    <source>
        <dbReference type="Proteomes" id="UP000766486"/>
    </source>
</evidence>
<dbReference type="Pfam" id="PF06985">
    <property type="entry name" value="HET"/>
    <property type="match status" value="1"/>
</dbReference>
<dbReference type="PROSITE" id="PS50294">
    <property type="entry name" value="WD_REPEATS_REGION"/>
    <property type="match status" value="7"/>
</dbReference>
<dbReference type="InterPro" id="IPR056884">
    <property type="entry name" value="NPHP3-like_N"/>
</dbReference>
<keyword evidence="1 3" id="KW-0853">WD repeat</keyword>
<dbReference type="CDD" id="cd00200">
    <property type="entry name" value="WD40"/>
    <property type="match status" value="1"/>
</dbReference>
<dbReference type="InterPro" id="IPR050505">
    <property type="entry name" value="WDR55/POC1"/>
</dbReference>
<dbReference type="EMBL" id="CABFNS010000897">
    <property type="protein sequence ID" value="VUC34877.1"/>
    <property type="molecule type" value="Genomic_DNA"/>
</dbReference>
<dbReference type="Pfam" id="PF24883">
    <property type="entry name" value="NPHP3_N"/>
    <property type="match status" value="1"/>
</dbReference>
<dbReference type="SUPFAM" id="SSF50978">
    <property type="entry name" value="WD40 repeat-like"/>
    <property type="match status" value="3"/>
</dbReference>
<dbReference type="InterPro" id="IPR027417">
    <property type="entry name" value="P-loop_NTPase"/>
</dbReference>
<dbReference type="InterPro" id="IPR015943">
    <property type="entry name" value="WD40/YVTN_repeat-like_dom_sf"/>
</dbReference>
<feature type="domain" description="NACHT" evidence="4">
    <location>
        <begin position="294"/>
        <end position="442"/>
    </location>
</feature>
<organism evidence="5 6">
    <name type="scientific">Bionectria ochroleuca</name>
    <name type="common">Gliocladium roseum</name>
    <dbReference type="NCBI Taxonomy" id="29856"/>
    <lineage>
        <taxon>Eukaryota</taxon>
        <taxon>Fungi</taxon>
        <taxon>Dikarya</taxon>
        <taxon>Ascomycota</taxon>
        <taxon>Pezizomycotina</taxon>
        <taxon>Sordariomycetes</taxon>
        <taxon>Hypocreomycetidae</taxon>
        <taxon>Hypocreales</taxon>
        <taxon>Bionectriaceae</taxon>
        <taxon>Clonostachys</taxon>
    </lineage>
</organism>
<dbReference type="InterPro" id="IPR007111">
    <property type="entry name" value="NACHT_NTPase"/>
</dbReference>
<sequence>MRLLQLQNGVLRLTKNLDNVPPYAILSHTWGSDQQEVTFQDVMQEKGKDKEGYRKVEFCGNQAALDGLHYFWVDTCCIDKSSSTELQESLNSMFRWYQNAAKCYVYLADVPNKAEVDELSRADWKLNLRTSRWFRRGWTLQELVAPSIVEFFSCNGEKLGDKASLESLLSEITKLPAIALRGCQLSTFSVDERMSWIQGRQTKKEEDMAYSLFGIFGVQIPLLYGEGREKAFGRLRQEIDHHDYQARVASKLPVAHGAAFDSHAEEHNSTCLEGTRVELLSQISKWADNPQTEALFWLNGMAGTGKSTISRTIASDYNRGGRLGASFFFKKGEADRGSVSKFFTTIAAQLALSIPATARYIHSAISSDSAILGKAMRLQFEELILQPLADSRGAIRQTPSYLIVVDALDECEVENDIKLLINLFSAVREKAPGLKVFITSRPELPIRLGFKATNGAYDKVVLHEIADSVIEHDITVFLTHELERIRYNYNESVPEERQLDDTWPTQQDSQDLVKMAVPLFISAATVCLFIADRVGGNPRKKLDKILNYRTRSQESKLDAMYLIVLEQLLAGLSGEDLQETLAQFRRVVGSIVALVSPLSSSALARLLNLPLEDVSDLLDLLHSVLSVPSSSKQPIRLLHLSFRDFLLDPQQSEKNIFWIDRNKTHGQLATNCICTLKKTLRVDICGLVHPGATLSSINSEKISAILADEVQYACRYWGYHLNESGTEILDGGQVHTFLSGHFLQWLEALSLMGRATESVNTIRIVRSLIPANSSSNIARLLDDAIRFIRAFVAVIQSCPLQVYSSALVFAPRNSIIRSLFDHQMPSWISLQPDIPTNWNSNIQTLEGHRGSVSSVVFSPDSKLVASGSSDTTIQLWAADSGALLRTLEAYCDKIESVAFSSDGRTLASVSSHTPWNIRMWDVNTGALLQTQDIQVNGEFICCATLSPDMKLFAIGSLDGLIQISATQTGALQRTLQGRIGTFMEPYQPVLVPFAFSSDSKFVAASSADRKIQIWRTDTGKLLQVMTFPTDDLISSVSFSPNSELVATGSRDYFVRIWDVKTGALLQKVEHNAMIRSVAFSPDSKLLASALDDGTIELWAADTGLVQQLLECHSGGVFSVTFSPDGKLVASGLEDGTVRLWVVNNREAPVQTRHDDSINSLSLSPDERTVALASNDRTVQLWDTKSGMLQRTLHGHSASVLQVLFSPDGKIVASCSEDGTVRLWAADTGALRHTCEHHIELTFDSLKRIVFSPDSKLVASASTYNILLWAADTGCLLCRSRDHSRDIGFLAFSPDSKLLASASERTIQLYSPDSELLASASKRNIQLYSITTGSAFWADADEPCSLPMHPTLESFDNDVPLPVFSSDKGLTASASDIPVVRTWAAGSAGMKLQQTLEAHTGQVCQVAFSPDSRCIASALDDNSVRIWETGTGILHRVIDIGILSETLRFLTTNELQTDAGIISIDKPNMGPRSAINPKPGCGLSPDRSWITLDGRNLIWLPPEFRTKASWAQVVFDSTVVIGCSSGNLIIMRFSVEQFR</sequence>
<feature type="repeat" description="WD" evidence="3">
    <location>
        <begin position="983"/>
        <end position="1024"/>
    </location>
</feature>
<name>A0ABY6UUG4_BIOOC</name>
<protein>
    <recommendedName>
        <fullName evidence="4">NACHT domain-containing protein</fullName>
    </recommendedName>
</protein>
<gene>
    <name evidence="5" type="ORF">CLO192961_LOCUS396709</name>
</gene>
<keyword evidence="6" id="KW-1185">Reference proteome</keyword>
<evidence type="ECO:0000259" key="4">
    <source>
        <dbReference type="PROSITE" id="PS50837"/>
    </source>
</evidence>
<dbReference type="SMART" id="SM00320">
    <property type="entry name" value="WD40"/>
    <property type="match status" value="12"/>
</dbReference>
<reference evidence="5 6" key="1">
    <citation type="submission" date="2019-06" db="EMBL/GenBank/DDBJ databases">
        <authorList>
            <person name="Broberg M."/>
        </authorList>
    </citation>
    <scope>NUCLEOTIDE SEQUENCE [LARGE SCALE GENOMIC DNA]</scope>
</reference>
<dbReference type="Gene3D" id="3.40.50.300">
    <property type="entry name" value="P-loop containing nucleotide triphosphate hydrolases"/>
    <property type="match status" value="1"/>
</dbReference>
<dbReference type="InterPro" id="IPR019775">
    <property type="entry name" value="WD40_repeat_CS"/>
</dbReference>
<feature type="repeat" description="WD" evidence="3">
    <location>
        <begin position="1067"/>
        <end position="1098"/>
    </location>
</feature>
<feature type="repeat" description="WD" evidence="3">
    <location>
        <begin position="1395"/>
        <end position="1427"/>
    </location>
</feature>
<evidence type="ECO:0000256" key="1">
    <source>
        <dbReference type="ARBA" id="ARBA00022574"/>
    </source>
</evidence>
<comment type="caution">
    <text evidence="5">The sequence shown here is derived from an EMBL/GenBank/DDBJ whole genome shotgun (WGS) entry which is preliminary data.</text>
</comment>
<evidence type="ECO:0000256" key="2">
    <source>
        <dbReference type="ARBA" id="ARBA00022737"/>
    </source>
</evidence>
<dbReference type="PANTHER" id="PTHR44019">
    <property type="entry name" value="WD REPEAT-CONTAINING PROTEIN 55"/>
    <property type="match status" value="1"/>
</dbReference>
<feature type="repeat" description="WD" evidence="3">
    <location>
        <begin position="845"/>
        <end position="886"/>
    </location>
</feature>
<dbReference type="PROSITE" id="PS00678">
    <property type="entry name" value="WD_REPEATS_1"/>
    <property type="match status" value="2"/>
</dbReference>
<proteinExistence type="predicted"/>
<feature type="repeat" description="WD" evidence="3">
    <location>
        <begin position="1033"/>
        <end position="1067"/>
    </location>
</feature>
<evidence type="ECO:0000313" key="5">
    <source>
        <dbReference type="EMBL" id="VUC34877.1"/>
    </source>
</evidence>
<dbReference type="Proteomes" id="UP000766486">
    <property type="component" value="Unassembled WGS sequence"/>
</dbReference>
<feature type="repeat" description="WD" evidence="3">
    <location>
        <begin position="1150"/>
        <end position="1191"/>
    </location>
</feature>
<dbReference type="PROSITE" id="PS50082">
    <property type="entry name" value="WD_REPEATS_2"/>
    <property type="match status" value="8"/>
</dbReference>
<dbReference type="InterPro" id="IPR010730">
    <property type="entry name" value="HET"/>
</dbReference>
<dbReference type="Pfam" id="PF00400">
    <property type="entry name" value="WD40"/>
    <property type="match status" value="10"/>
</dbReference>
<dbReference type="Gene3D" id="2.130.10.10">
    <property type="entry name" value="YVTN repeat-like/Quinoprotein amine dehydrogenase"/>
    <property type="match status" value="5"/>
</dbReference>